<dbReference type="PANTHER" id="PTHR30121">
    <property type="entry name" value="UNCHARACTERIZED PROTEIN YJGR-RELATED"/>
    <property type="match status" value="1"/>
</dbReference>
<dbReference type="AlphaFoldDB" id="A0A172QT33"/>
<accession>A0A172QT33</accession>
<keyword evidence="4" id="KW-1185">Reference proteome</keyword>
<dbReference type="PANTHER" id="PTHR30121:SF6">
    <property type="entry name" value="SLR6007 PROTEIN"/>
    <property type="match status" value="1"/>
</dbReference>
<feature type="domain" description="Type IV secretion system coupling protein TraD DNA-binding" evidence="2">
    <location>
        <begin position="300"/>
        <end position="622"/>
    </location>
</feature>
<dbReference type="EMBL" id="CP015622">
    <property type="protein sequence ID" value="ANE03852.1"/>
    <property type="molecule type" value="Genomic_DNA"/>
</dbReference>
<dbReference type="STRING" id="1652495.ccrud_06260"/>
<evidence type="ECO:0000259" key="2">
    <source>
        <dbReference type="Pfam" id="PF10412"/>
    </source>
</evidence>
<evidence type="ECO:0000256" key="1">
    <source>
        <dbReference type="SAM" id="MobiDB-lite"/>
    </source>
</evidence>
<dbReference type="KEGG" id="ccjz:ccrud_06260"/>
<dbReference type="CDD" id="cd01127">
    <property type="entry name" value="TrwB_TraG_TraD_VirD4"/>
    <property type="match status" value="2"/>
</dbReference>
<name>A0A172QT33_9CORY</name>
<reference evidence="3 4" key="1">
    <citation type="submission" date="2016-05" db="EMBL/GenBank/DDBJ databases">
        <title>Complete genome sequence of Corynebacterium crudilactis, a new Corynebacterium species isolated from raw cow's milk.</title>
        <authorList>
            <person name="Christian R."/>
            <person name="Zimmermann J."/>
            <person name="Lipski A."/>
            <person name="Kalinowski J."/>
        </authorList>
    </citation>
    <scope>NUCLEOTIDE SEQUENCE [LARGE SCALE GENOMIC DNA]</scope>
    <source>
        <strain evidence="3 4">JZ16</strain>
    </source>
</reference>
<sequence>MKRLTTNRPPIFWEEIFFSEMITPSGAATAFEHLCSNGMLGSVVIELRATTAGIRWLVGAPETKVSSITGLLSTHLDVHQTEAGPREDVEFVGKIKITNGTLSTQPERVVAAIRGLYGTLSRLQKGEEVTLQLLVGRRILPPVHARPISPSWLELLAGAVLGPPTGRPKELSAQTAQYRASADLHGAHANLRVGIAGAGDARARYLGNQVLGALRVLETTESRIRLEREAPVHLNRVSLPRRWPLRLRSYDLVGLSGWPVGEPPMPVIGNLHPRMLPPPSLGRMDRIFAKAAAPGHTQMIGIPIRDAAFHTHLLGPTGSGKSSVMLNLIMEDINAGRGVLVIDPKGDLATDVLSRVPIKRHGDVVILDPSSTSPVGFNPLAGPKRLEHVTADTLLSTFEALFHENWGIRTADVLSAALLTLARIPEANLLWLPPLLTNPAFRKEALKGSNDPLGVDSFWEQYDAKKPDRQAQEIAPVLNKLRQLILRPTLRAMLGQPKPKFDLEDLFSRKKIVVLSLNKGLLGAEAARLLGSLLVGQLWARILARQSDPPERRHIVGIYIDEVHDFISGIPGDLADALAQARSLGAAFTLANQYRSQLTPAMQAAIDSNTRSKIVFGLNGADASYLAKTTNKLEAADFQLLPKYHAYVNLMHQGQGTDWFAVSTLPPSRPLQDPSVVYLHSHERYGVSASETEATLVELTRLRLPETPAAPVGRVRTARSSAADTPAQTDTVTEAPPKPGSGPEPGKRSETPKPKVGRIRTAPVQPASDEEDIS</sequence>
<protein>
    <recommendedName>
        <fullName evidence="2">Type IV secretion system coupling protein TraD DNA-binding domain-containing protein</fullName>
    </recommendedName>
</protein>
<dbReference type="Pfam" id="PF10412">
    <property type="entry name" value="TrwB_AAD_bind"/>
    <property type="match status" value="1"/>
</dbReference>
<gene>
    <name evidence="3" type="ORF">ccrud_06260</name>
</gene>
<evidence type="ECO:0000313" key="3">
    <source>
        <dbReference type="EMBL" id="ANE03852.1"/>
    </source>
</evidence>
<feature type="region of interest" description="Disordered" evidence="1">
    <location>
        <begin position="708"/>
        <end position="774"/>
    </location>
</feature>
<dbReference type="InterPro" id="IPR051162">
    <property type="entry name" value="T4SS_component"/>
</dbReference>
<dbReference type="Gene3D" id="3.40.50.300">
    <property type="entry name" value="P-loop containing nucleotide triphosphate hydrolases"/>
    <property type="match status" value="2"/>
</dbReference>
<feature type="compositionally biased region" description="Polar residues" evidence="1">
    <location>
        <begin position="718"/>
        <end position="732"/>
    </location>
</feature>
<proteinExistence type="predicted"/>
<dbReference type="RefSeq" id="WP_066565349.1">
    <property type="nucleotide sequence ID" value="NZ_CP015622.1"/>
</dbReference>
<dbReference type="InterPro" id="IPR027417">
    <property type="entry name" value="P-loop_NTPase"/>
</dbReference>
<organism evidence="3 4">
    <name type="scientific">Corynebacterium crudilactis</name>
    <dbReference type="NCBI Taxonomy" id="1652495"/>
    <lineage>
        <taxon>Bacteria</taxon>
        <taxon>Bacillati</taxon>
        <taxon>Actinomycetota</taxon>
        <taxon>Actinomycetes</taxon>
        <taxon>Mycobacteriales</taxon>
        <taxon>Corynebacteriaceae</taxon>
        <taxon>Corynebacterium</taxon>
    </lineage>
</organism>
<dbReference type="SUPFAM" id="SSF52540">
    <property type="entry name" value="P-loop containing nucleoside triphosphate hydrolases"/>
    <property type="match status" value="1"/>
</dbReference>
<dbReference type="InterPro" id="IPR019476">
    <property type="entry name" value="T4SS_TraD_DNA-bd"/>
</dbReference>
<dbReference type="OrthoDB" id="3258326at2"/>
<evidence type="ECO:0000313" key="4">
    <source>
        <dbReference type="Proteomes" id="UP000076929"/>
    </source>
</evidence>
<dbReference type="Proteomes" id="UP000076929">
    <property type="component" value="Chromosome"/>
</dbReference>